<comment type="caution">
    <text evidence="8">The sequence shown here is derived from an EMBL/GenBank/DDBJ whole genome shotgun (WGS) entry which is preliminary data.</text>
</comment>
<protein>
    <submittedName>
        <fullName evidence="8">MFS transporter</fullName>
    </submittedName>
</protein>
<keyword evidence="4 6" id="KW-1133">Transmembrane helix</keyword>
<dbReference type="PANTHER" id="PTHR23519">
    <property type="entry name" value="AUTOPHAGY-RELATED PROTEIN 22"/>
    <property type="match status" value="1"/>
</dbReference>
<dbReference type="EMBL" id="VUOA01000020">
    <property type="protein sequence ID" value="KAA2237110.1"/>
    <property type="molecule type" value="Genomic_DNA"/>
</dbReference>
<dbReference type="Proteomes" id="UP000323142">
    <property type="component" value="Unassembled WGS sequence"/>
</dbReference>
<reference evidence="8 9" key="1">
    <citation type="submission" date="2019-09" db="EMBL/GenBank/DDBJ databases">
        <title>Salinarimonas rosea gen. nov., sp. nov., a new member of the a-2 subgroup of the Proteobacteria.</title>
        <authorList>
            <person name="Liu J."/>
        </authorList>
    </citation>
    <scope>NUCLEOTIDE SEQUENCE [LARGE SCALE GENOMIC DNA]</scope>
    <source>
        <strain evidence="8 9">BN140002</strain>
    </source>
</reference>
<evidence type="ECO:0000313" key="8">
    <source>
        <dbReference type="EMBL" id="KAA2237110.1"/>
    </source>
</evidence>
<evidence type="ECO:0000259" key="7">
    <source>
        <dbReference type="PROSITE" id="PS50850"/>
    </source>
</evidence>
<dbReference type="InterPro" id="IPR050495">
    <property type="entry name" value="ATG22/LtaA_families"/>
</dbReference>
<evidence type="ECO:0000256" key="3">
    <source>
        <dbReference type="ARBA" id="ARBA00022692"/>
    </source>
</evidence>
<dbReference type="InterPro" id="IPR020846">
    <property type="entry name" value="MFS_dom"/>
</dbReference>
<organism evidence="8 9">
    <name type="scientific">Salinarimonas soli</name>
    <dbReference type="NCBI Taxonomy" id="1638099"/>
    <lineage>
        <taxon>Bacteria</taxon>
        <taxon>Pseudomonadati</taxon>
        <taxon>Pseudomonadota</taxon>
        <taxon>Alphaproteobacteria</taxon>
        <taxon>Hyphomicrobiales</taxon>
        <taxon>Salinarimonadaceae</taxon>
        <taxon>Salinarimonas</taxon>
    </lineage>
</organism>
<dbReference type="RefSeq" id="WP_149817660.1">
    <property type="nucleotide sequence ID" value="NZ_VUOA01000020.1"/>
</dbReference>
<feature type="transmembrane region" description="Helical" evidence="6">
    <location>
        <begin position="211"/>
        <end position="230"/>
    </location>
</feature>
<feature type="transmembrane region" description="Helical" evidence="6">
    <location>
        <begin position="274"/>
        <end position="295"/>
    </location>
</feature>
<name>A0A5B2VF93_9HYPH</name>
<feature type="transmembrane region" description="Helical" evidence="6">
    <location>
        <begin position="412"/>
        <end position="435"/>
    </location>
</feature>
<evidence type="ECO:0000256" key="2">
    <source>
        <dbReference type="ARBA" id="ARBA00022448"/>
    </source>
</evidence>
<feature type="domain" description="Major facilitator superfamily (MFS) profile" evidence="7">
    <location>
        <begin position="1"/>
        <end position="468"/>
    </location>
</feature>
<dbReference type="Pfam" id="PF11700">
    <property type="entry name" value="ATG22"/>
    <property type="match status" value="1"/>
</dbReference>
<feature type="transmembrane region" description="Helical" evidence="6">
    <location>
        <begin position="120"/>
        <end position="142"/>
    </location>
</feature>
<gene>
    <name evidence="8" type="ORF">F0L46_11655</name>
</gene>
<dbReference type="OrthoDB" id="9768783at2"/>
<dbReference type="SUPFAM" id="SSF103473">
    <property type="entry name" value="MFS general substrate transporter"/>
    <property type="match status" value="1"/>
</dbReference>
<dbReference type="InterPro" id="IPR024671">
    <property type="entry name" value="Atg22-like"/>
</dbReference>
<accession>A0A5B2VF93</accession>
<feature type="transmembrane region" description="Helical" evidence="6">
    <location>
        <begin position="64"/>
        <end position="84"/>
    </location>
</feature>
<dbReference type="GO" id="GO:0022857">
    <property type="term" value="F:transmembrane transporter activity"/>
    <property type="evidence" value="ECO:0007669"/>
    <property type="project" value="InterPro"/>
</dbReference>
<evidence type="ECO:0000256" key="1">
    <source>
        <dbReference type="ARBA" id="ARBA00004127"/>
    </source>
</evidence>
<dbReference type="PROSITE" id="PS50850">
    <property type="entry name" value="MFS"/>
    <property type="match status" value="1"/>
</dbReference>
<feature type="transmembrane region" description="Helical" evidence="6">
    <location>
        <begin position="96"/>
        <end position="114"/>
    </location>
</feature>
<dbReference type="Gene3D" id="1.20.1250.20">
    <property type="entry name" value="MFS general substrate transporter like domains"/>
    <property type="match status" value="1"/>
</dbReference>
<proteinExistence type="predicted"/>
<dbReference type="AlphaFoldDB" id="A0A5B2VF93"/>
<evidence type="ECO:0000313" key="9">
    <source>
        <dbReference type="Proteomes" id="UP000323142"/>
    </source>
</evidence>
<dbReference type="GO" id="GO:0012505">
    <property type="term" value="C:endomembrane system"/>
    <property type="evidence" value="ECO:0007669"/>
    <property type="project" value="UniProtKB-SubCell"/>
</dbReference>
<dbReference type="InterPro" id="IPR036259">
    <property type="entry name" value="MFS_trans_sf"/>
</dbReference>
<evidence type="ECO:0000256" key="4">
    <source>
        <dbReference type="ARBA" id="ARBA00022989"/>
    </source>
</evidence>
<feature type="transmembrane region" description="Helical" evidence="6">
    <location>
        <begin position="331"/>
        <end position="350"/>
    </location>
</feature>
<sequence>MSATPPSPGPAAADPVSYPPRRAIAGWALFDWACQPFFTLVTTFVFAPFFAAALTPDPVEGQALWGYATAAAGLCLALLSPVLGSVADAAGPRKPWIAACGAVLSVACAALWFAAPGAAFAVPIALVAFAFATIAAEVAAVFNNAMMPFLVPPERLGRLSGLGWALGYAGGLLSLVIVLGFLAATPETGRTYFGIEPLFGLDPAVREGDRIVGPLSAAWFLVFVIPMFLFTPDVPRTGRRWREAASEGVARLRDTIVEARRDGGIIRFLAANMVYQDGLVALFAFGGIYGAGVFGWGATELGVFGILLTITGTIGALIGGRLDDRLGPKRVILGGLALLALVCVGILSLGRDHVGFVVATAPPAPGDGLYGSLPEKCFVALGLVIGAVAGPVQAGSRSLLARIVPPGDAGRYFGLLALSGKVTSFMAPLCVALATDLAGSQSAGLAVLIAFFAAGAVLLAPVPVRRASA</sequence>
<evidence type="ECO:0000256" key="5">
    <source>
        <dbReference type="ARBA" id="ARBA00023136"/>
    </source>
</evidence>
<dbReference type="PANTHER" id="PTHR23519:SF1">
    <property type="entry name" value="AUTOPHAGY-RELATED PROTEIN 22"/>
    <property type="match status" value="1"/>
</dbReference>
<feature type="transmembrane region" description="Helical" evidence="6">
    <location>
        <begin position="162"/>
        <end position="184"/>
    </location>
</feature>
<feature type="transmembrane region" description="Helical" evidence="6">
    <location>
        <begin position="378"/>
        <end position="400"/>
    </location>
</feature>
<keyword evidence="2" id="KW-0813">Transport</keyword>
<feature type="transmembrane region" description="Helical" evidence="6">
    <location>
        <begin position="301"/>
        <end position="319"/>
    </location>
</feature>
<feature type="transmembrane region" description="Helical" evidence="6">
    <location>
        <begin position="441"/>
        <end position="464"/>
    </location>
</feature>
<comment type="subcellular location">
    <subcellularLocation>
        <location evidence="1">Endomembrane system</location>
        <topology evidence="1">Multi-pass membrane protein</topology>
    </subcellularLocation>
</comment>
<feature type="transmembrane region" description="Helical" evidence="6">
    <location>
        <begin position="29"/>
        <end position="52"/>
    </location>
</feature>
<evidence type="ECO:0000256" key="6">
    <source>
        <dbReference type="SAM" id="Phobius"/>
    </source>
</evidence>
<keyword evidence="9" id="KW-1185">Reference proteome</keyword>
<reference evidence="8 9" key="2">
    <citation type="submission" date="2019-09" db="EMBL/GenBank/DDBJ databases">
        <authorList>
            <person name="Jin C."/>
        </authorList>
    </citation>
    <scope>NUCLEOTIDE SEQUENCE [LARGE SCALE GENOMIC DNA]</scope>
    <source>
        <strain evidence="8 9">BN140002</strain>
    </source>
</reference>
<keyword evidence="5 6" id="KW-0472">Membrane</keyword>
<keyword evidence="3 6" id="KW-0812">Transmembrane</keyword>